<feature type="transmembrane region" description="Helical" evidence="1">
    <location>
        <begin position="57"/>
        <end position="77"/>
    </location>
</feature>
<comment type="caution">
    <text evidence="2">The sequence shown here is derived from an EMBL/GenBank/DDBJ whole genome shotgun (WGS) entry which is preliminary data.</text>
</comment>
<protein>
    <recommendedName>
        <fullName evidence="4">Histidine kinase N-terminal 7TM region domain-containing protein</fullName>
    </recommendedName>
</protein>
<organism evidence="2 3">
    <name type="scientific">Candidatus Dojkabacteria bacterium</name>
    <dbReference type="NCBI Taxonomy" id="2099670"/>
    <lineage>
        <taxon>Bacteria</taxon>
        <taxon>Candidatus Dojkabacteria</taxon>
    </lineage>
</organism>
<feature type="transmembrane region" description="Helical" evidence="1">
    <location>
        <begin position="164"/>
        <end position="185"/>
    </location>
</feature>
<feature type="transmembrane region" description="Helical" evidence="1">
    <location>
        <begin position="191"/>
        <end position="212"/>
    </location>
</feature>
<proteinExistence type="predicted"/>
<dbReference type="AlphaFoldDB" id="A0A955IB56"/>
<evidence type="ECO:0000256" key="1">
    <source>
        <dbReference type="SAM" id="Phobius"/>
    </source>
</evidence>
<keyword evidence="1" id="KW-0812">Transmembrane</keyword>
<reference evidence="2" key="1">
    <citation type="submission" date="2020-04" db="EMBL/GenBank/DDBJ databases">
        <authorList>
            <person name="Zhang T."/>
        </authorList>
    </citation>
    <scope>NUCLEOTIDE SEQUENCE</scope>
    <source>
        <strain evidence="2">HKST-UBA13</strain>
    </source>
</reference>
<feature type="transmembrane region" description="Helical" evidence="1">
    <location>
        <begin position="31"/>
        <end position="51"/>
    </location>
</feature>
<dbReference type="EMBL" id="JAGQLJ010000048">
    <property type="protein sequence ID" value="MCA9381111.1"/>
    <property type="molecule type" value="Genomic_DNA"/>
</dbReference>
<evidence type="ECO:0000313" key="3">
    <source>
        <dbReference type="Proteomes" id="UP000775877"/>
    </source>
</evidence>
<name>A0A955IB56_9BACT</name>
<feature type="transmembrane region" description="Helical" evidence="1">
    <location>
        <begin position="89"/>
        <end position="110"/>
    </location>
</feature>
<feature type="transmembrane region" description="Helical" evidence="1">
    <location>
        <begin position="6"/>
        <end position="24"/>
    </location>
</feature>
<reference evidence="2" key="2">
    <citation type="journal article" date="2021" name="Microbiome">
        <title>Successional dynamics and alternative stable states in a saline activated sludge microbial community over 9 years.</title>
        <authorList>
            <person name="Wang Y."/>
            <person name="Ye J."/>
            <person name="Ju F."/>
            <person name="Liu L."/>
            <person name="Boyd J.A."/>
            <person name="Deng Y."/>
            <person name="Parks D.H."/>
            <person name="Jiang X."/>
            <person name="Yin X."/>
            <person name="Woodcroft B.J."/>
            <person name="Tyson G.W."/>
            <person name="Hugenholtz P."/>
            <person name="Polz M.F."/>
            <person name="Zhang T."/>
        </authorList>
    </citation>
    <scope>NUCLEOTIDE SEQUENCE</scope>
    <source>
        <strain evidence="2">HKST-UBA13</strain>
    </source>
</reference>
<evidence type="ECO:0008006" key="4">
    <source>
        <dbReference type="Google" id="ProtNLM"/>
    </source>
</evidence>
<keyword evidence="1" id="KW-0472">Membrane</keyword>
<keyword evidence="1" id="KW-1133">Transmembrane helix</keyword>
<accession>A0A955IB56</accession>
<evidence type="ECO:0000313" key="2">
    <source>
        <dbReference type="EMBL" id="MCA9381111.1"/>
    </source>
</evidence>
<dbReference type="Proteomes" id="UP000775877">
    <property type="component" value="Unassembled WGS sequence"/>
</dbReference>
<sequence length="216" mass="24523">MIFEYRALILAVIEIAIMLFVLSRGVSFKKLIASIIFFLAMYQIGEAILLLTDYDMTGLKIAYFATTLLPGLGLILVEKLSKEERFGKYVLTFGAVLSVLFVLLPEPVYFHEKISCILKITSAGNTGFFYNTWAVYYLGTLALSIIYIIWLIWKANTANERYNLWLMLLAYLAFFPSSIILVYILKLDFAFTASVMCSLAVITTFIVGFISVRKMK</sequence>
<gene>
    <name evidence="2" type="ORF">KC678_02505</name>
</gene>
<feature type="transmembrane region" description="Helical" evidence="1">
    <location>
        <begin position="130"/>
        <end position="152"/>
    </location>
</feature>